<evidence type="ECO:0000256" key="1">
    <source>
        <dbReference type="SAM" id="MobiDB-lite"/>
    </source>
</evidence>
<reference evidence="2 3" key="1">
    <citation type="submission" date="2012-02" db="EMBL/GenBank/DDBJ databases">
        <title>Complete genome sequence of Phycisphaera mikurensis NBRC 102666.</title>
        <authorList>
            <person name="Ankai A."/>
            <person name="Hosoyama A."/>
            <person name="Terui Y."/>
            <person name="Sekine M."/>
            <person name="Fukai R."/>
            <person name="Kato Y."/>
            <person name="Nakamura S."/>
            <person name="Yamada-Narita S."/>
            <person name="Kawakoshi A."/>
            <person name="Fukunaga Y."/>
            <person name="Yamazaki S."/>
            <person name="Fujita N."/>
        </authorList>
    </citation>
    <scope>NUCLEOTIDE SEQUENCE [LARGE SCALE GENOMIC DNA]</scope>
    <source>
        <strain evidence="3">NBRC 102666 / KCTC 22515 / FYK2301M01</strain>
    </source>
</reference>
<sequence>MKPVAAGVVAPARAARRPRLAGAGRRAAATLAAGLLLAALPGCGGGSRVGPDAAPFLEVRLLPADASRGLDAEVPAWVERRWAAENLGAGDDPGRRLRVRVSGGDRTLHEGWVRLPENALERPISDSGPLPVTRLRRPAVTLSMVGLSDRGRVAEGVAQARMSPAFLAALDRVDPFATLDEALWLAVLGLDADAVDRYADRVDALDAEGLIALREAGIGPSRLEELDAAGSRFTAEALVRLQRAGVTPETALELRQEGVATDPAAMEVAAAARRPARAPAGPSSVLPPTPADGVAARAPRQRLPPTPATDTGRVAAAPAAPGTAAATPASAAPAPVAVPAPATPEPTPASAAPATGTPASGTLSGASRAADSAASSPEPQPEAGDAGAVPGRFAELMGRLGYTRGEDLQRLFRARVEPRSVRDFVDAGHNPTVDELVAARALGIDGSTALRVSRAGYRFSVADLIELSEAGADADYAVALADPRFPPLSKDQLLDLKSRGVTPEQVQAIRNR</sequence>
<feature type="compositionally biased region" description="Low complexity" evidence="1">
    <location>
        <begin position="348"/>
        <end position="376"/>
    </location>
</feature>
<gene>
    <name evidence="2" type="ordered locus">PSMK_12740</name>
</gene>
<dbReference type="EMBL" id="AP012338">
    <property type="protein sequence ID" value="BAM03433.1"/>
    <property type="molecule type" value="Genomic_DNA"/>
</dbReference>
<protein>
    <submittedName>
        <fullName evidence="2">Uncharacterized protein</fullName>
    </submittedName>
</protein>
<accession>I0IDU5</accession>
<proteinExistence type="predicted"/>
<dbReference type="Proteomes" id="UP000007881">
    <property type="component" value="Chromosome"/>
</dbReference>
<keyword evidence="3" id="KW-1185">Reference proteome</keyword>
<dbReference type="HOGENOM" id="CLU_531929_0_0_0"/>
<evidence type="ECO:0000313" key="3">
    <source>
        <dbReference type="Proteomes" id="UP000007881"/>
    </source>
</evidence>
<dbReference type="AlphaFoldDB" id="I0IDU5"/>
<name>I0IDU5_PHYMF</name>
<feature type="compositionally biased region" description="Low complexity" evidence="1">
    <location>
        <begin position="268"/>
        <end position="280"/>
    </location>
</feature>
<feature type="compositionally biased region" description="Pro residues" evidence="1">
    <location>
        <begin position="336"/>
        <end position="347"/>
    </location>
</feature>
<feature type="region of interest" description="Disordered" evidence="1">
    <location>
        <begin position="268"/>
        <end position="388"/>
    </location>
</feature>
<evidence type="ECO:0000313" key="2">
    <source>
        <dbReference type="EMBL" id="BAM03433.1"/>
    </source>
</evidence>
<dbReference type="KEGG" id="phm:PSMK_12740"/>
<feature type="compositionally biased region" description="Low complexity" evidence="1">
    <location>
        <begin position="314"/>
        <end position="335"/>
    </location>
</feature>
<organism evidence="2 3">
    <name type="scientific">Phycisphaera mikurensis (strain NBRC 102666 / KCTC 22515 / FYK2301M01)</name>
    <dbReference type="NCBI Taxonomy" id="1142394"/>
    <lineage>
        <taxon>Bacteria</taxon>
        <taxon>Pseudomonadati</taxon>
        <taxon>Planctomycetota</taxon>
        <taxon>Phycisphaerae</taxon>
        <taxon>Phycisphaerales</taxon>
        <taxon>Phycisphaeraceae</taxon>
        <taxon>Phycisphaera</taxon>
    </lineage>
</organism>